<sequence length="302" mass="31875">MGLPPDEHLPEVVPDTSPQAISYVEEQYKQRQYDDRDKYPVLYDDAPKIPSGMAYAQGQQYPAMAETSPGGSLPWEPLSAIEETQAGHAGGATGGGGGGHAGVGGVGAVDGGEPERPVDERRICGLRRKIFFIVLIVALVVLAVAIGGGVGGGVSAARSRKNSDSGSSSSVAPTSTTEPSSISSSATSTGTSSSARASPTFLNNETTTDDFAFQGFSEFGYQGKATKVINQEGFHNLGLDCNSYVWLPNKTNCCVTFCADEFNATGYRCESRKREKASGPFPRIYIWCNEDIKTTTANVTCS</sequence>
<feature type="transmembrane region" description="Helical" evidence="2">
    <location>
        <begin position="130"/>
        <end position="154"/>
    </location>
</feature>
<dbReference type="EMBL" id="MU838998">
    <property type="protein sequence ID" value="KAK1772021.1"/>
    <property type="molecule type" value="Genomic_DNA"/>
</dbReference>
<dbReference type="Proteomes" id="UP001244011">
    <property type="component" value="Unassembled WGS sequence"/>
</dbReference>
<reference evidence="3" key="1">
    <citation type="submission" date="2023-06" db="EMBL/GenBank/DDBJ databases">
        <title>Genome-scale phylogeny and comparative genomics of the fungal order Sordariales.</title>
        <authorList>
            <consortium name="Lawrence Berkeley National Laboratory"/>
            <person name="Hensen N."/>
            <person name="Bonometti L."/>
            <person name="Westerberg I."/>
            <person name="Brannstrom I.O."/>
            <person name="Guillou S."/>
            <person name="Cros-Aarteil S."/>
            <person name="Calhoun S."/>
            <person name="Haridas S."/>
            <person name="Kuo A."/>
            <person name="Mondo S."/>
            <person name="Pangilinan J."/>
            <person name="Riley R."/>
            <person name="Labutti K."/>
            <person name="Andreopoulos B."/>
            <person name="Lipzen A."/>
            <person name="Chen C."/>
            <person name="Yanf M."/>
            <person name="Daum C."/>
            <person name="Ng V."/>
            <person name="Clum A."/>
            <person name="Steindorff A."/>
            <person name="Ohm R."/>
            <person name="Martin F."/>
            <person name="Silar P."/>
            <person name="Natvig D."/>
            <person name="Lalanne C."/>
            <person name="Gautier V."/>
            <person name="Ament-Velasquez S.L."/>
            <person name="Kruys A."/>
            <person name="Hutchinson M.I."/>
            <person name="Powell A.J."/>
            <person name="Barry K."/>
            <person name="Miller A.N."/>
            <person name="Grigoriev I.V."/>
            <person name="Debuchy R."/>
            <person name="Gladieux P."/>
            <person name="Thoren M.H."/>
            <person name="Johannesson H."/>
        </authorList>
    </citation>
    <scope>NUCLEOTIDE SEQUENCE</scope>
    <source>
        <strain evidence="3">8032-3</strain>
    </source>
</reference>
<name>A0AAJ0C8P3_9PEZI</name>
<organism evidence="3 4">
    <name type="scientific">Phialemonium atrogriseum</name>
    <dbReference type="NCBI Taxonomy" id="1093897"/>
    <lineage>
        <taxon>Eukaryota</taxon>
        <taxon>Fungi</taxon>
        <taxon>Dikarya</taxon>
        <taxon>Ascomycota</taxon>
        <taxon>Pezizomycotina</taxon>
        <taxon>Sordariomycetes</taxon>
        <taxon>Sordariomycetidae</taxon>
        <taxon>Cephalothecales</taxon>
        <taxon>Cephalothecaceae</taxon>
        <taxon>Phialemonium</taxon>
    </lineage>
</organism>
<protein>
    <submittedName>
        <fullName evidence="3">Uncharacterized protein</fullName>
    </submittedName>
</protein>
<comment type="caution">
    <text evidence="3">The sequence shown here is derived from an EMBL/GenBank/DDBJ whole genome shotgun (WGS) entry which is preliminary data.</text>
</comment>
<evidence type="ECO:0000313" key="4">
    <source>
        <dbReference type="Proteomes" id="UP001244011"/>
    </source>
</evidence>
<proteinExistence type="predicted"/>
<feature type="region of interest" description="Disordered" evidence="1">
    <location>
        <begin position="155"/>
        <end position="202"/>
    </location>
</feature>
<dbReference type="RefSeq" id="XP_060288234.1">
    <property type="nucleotide sequence ID" value="XM_060425846.1"/>
</dbReference>
<accession>A0AAJ0C8P3</accession>
<evidence type="ECO:0000256" key="1">
    <source>
        <dbReference type="SAM" id="MobiDB-lite"/>
    </source>
</evidence>
<keyword evidence="2" id="KW-0472">Membrane</keyword>
<evidence type="ECO:0000256" key="2">
    <source>
        <dbReference type="SAM" id="Phobius"/>
    </source>
</evidence>
<keyword evidence="2" id="KW-0812">Transmembrane</keyword>
<keyword evidence="4" id="KW-1185">Reference proteome</keyword>
<keyword evidence="2" id="KW-1133">Transmembrane helix</keyword>
<dbReference type="AlphaFoldDB" id="A0AAJ0C8P3"/>
<evidence type="ECO:0000313" key="3">
    <source>
        <dbReference type="EMBL" id="KAK1772021.1"/>
    </source>
</evidence>
<dbReference type="GeneID" id="85309033"/>
<feature type="compositionally biased region" description="Low complexity" evidence="1">
    <location>
        <begin position="164"/>
        <end position="200"/>
    </location>
</feature>
<gene>
    <name evidence="3" type="ORF">QBC33DRAFT_511499</name>
</gene>
<feature type="compositionally biased region" description="Gly residues" evidence="1">
    <location>
        <begin position="88"/>
        <end position="110"/>
    </location>
</feature>
<feature type="region of interest" description="Disordered" evidence="1">
    <location>
        <begin position="87"/>
        <end position="116"/>
    </location>
</feature>